<dbReference type="Proteomes" id="UP000070612">
    <property type="component" value="Unassembled WGS sequence"/>
</dbReference>
<evidence type="ECO:0000313" key="1">
    <source>
        <dbReference type="EMBL" id="KWX19756.1"/>
    </source>
</evidence>
<comment type="caution">
    <text evidence="1">The sequence shown here is derived from an EMBL/GenBank/DDBJ whole genome shotgun (WGS) entry which is preliminary data.</text>
</comment>
<gene>
    <name evidence="1" type="ORF">AFM11_33935</name>
</gene>
<dbReference type="STRING" id="59750.AWC31_32515"/>
<evidence type="ECO:0008006" key="3">
    <source>
        <dbReference type="Google" id="ProtNLM"/>
    </source>
</evidence>
<dbReference type="Gene3D" id="3.40.1620.10">
    <property type="entry name" value="YefM-like domain"/>
    <property type="match status" value="1"/>
</dbReference>
<sequence length="110" mass="11989">MVCTIGIGQLRGDTRNYVERVAAGETFEVLRRGRRIARLQAAHGCHDMLIAVPLNELRTRAARVFDRVAAGETIAVEYHGRTVAALRPCTGDVRAKPSRIPAAARQTPVA</sequence>
<dbReference type="InterPro" id="IPR051416">
    <property type="entry name" value="phD-YefM_TA_antitoxins"/>
</dbReference>
<proteinExistence type="predicted"/>
<dbReference type="GO" id="GO:0097351">
    <property type="term" value="F:toxin sequestering activity"/>
    <property type="evidence" value="ECO:0007669"/>
    <property type="project" value="TreeGrafter"/>
</dbReference>
<evidence type="ECO:0000313" key="2">
    <source>
        <dbReference type="Proteomes" id="UP000070612"/>
    </source>
</evidence>
<dbReference type="PATRIC" id="fig|59750.3.peg.5124"/>
<accession>A0A132PBQ9</accession>
<dbReference type="RefSeq" id="WP_067858975.1">
    <property type="nucleotide sequence ID" value="NZ_LGTW01000036.1"/>
</dbReference>
<name>A0A132PBQ9_9MYCO</name>
<protein>
    <recommendedName>
        <fullName evidence="3">Antitoxin</fullName>
    </recommendedName>
</protein>
<dbReference type="AlphaFoldDB" id="A0A132PBQ9"/>
<organism evidence="1 2">
    <name type="scientific">Mycolicibacterium wolinskyi</name>
    <dbReference type="NCBI Taxonomy" id="59750"/>
    <lineage>
        <taxon>Bacteria</taxon>
        <taxon>Bacillati</taxon>
        <taxon>Actinomycetota</taxon>
        <taxon>Actinomycetes</taxon>
        <taxon>Mycobacteriales</taxon>
        <taxon>Mycobacteriaceae</taxon>
        <taxon>Mycolicibacterium</taxon>
    </lineage>
</organism>
<reference evidence="1 2" key="1">
    <citation type="submission" date="2015-07" db="EMBL/GenBank/DDBJ databases">
        <title>A draft genome sequence of Mycobacterium wolinskyi.</title>
        <authorList>
            <person name="de Man T.J."/>
            <person name="Perry K.A."/>
            <person name="Coulliette A.D."/>
            <person name="Jensen B."/>
            <person name="Toney N.C."/>
            <person name="Limbago B.M."/>
            <person name="Noble-Wang J."/>
        </authorList>
    </citation>
    <scope>NUCLEOTIDE SEQUENCE [LARGE SCALE GENOMIC DNA]</scope>
    <source>
        <strain evidence="1 2">CDC_01</strain>
    </source>
</reference>
<keyword evidence="2" id="KW-1185">Reference proteome</keyword>
<dbReference type="PANTHER" id="PTHR35377">
    <property type="entry name" value="ANTITOXIN VAPB49-RELATED-RELATED"/>
    <property type="match status" value="1"/>
</dbReference>
<dbReference type="EMBL" id="LGTW01000036">
    <property type="protein sequence ID" value="KWX19756.1"/>
    <property type="molecule type" value="Genomic_DNA"/>
</dbReference>
<dbReference type="PANTHER" id="PTHR35377:SF5">
    <property type="entry name" value="ANTITOXIN VAPB46"/>
    <property type="match status" value="1"/>
</dbReference>